<dbReference type="InterPro" id="IPR036937">
    <property type="entry name" value="Adhesion_dom_fimbrial_sf"/>
</dbReference>
<proteinExistence type="predicted"/>
<dbReference type="Proteomes" id="UP000656723">
    <property type="component" value="Unassembled WGS sequence"/>
</dbReference>
<gene>
    <name evidence="2" type="ORF">FOT72_13755</name>
</gene>
<protein>
    <recommendedName>
        <fullName evidence="4">Fimbrial protein</fullName>
    </recommendedName>
</protein>
<name>A0A8I0SYV9_CITAM</name>
<dbReference type="InterPro" id="IPR008966">
    <property type="entry name" value="Adhesion_dom_sf"/>
</dbReference>
<keyword evidence="1" id="KW-0732">Signal</keyword>
<reference evidence="2" key="1">
    <citation type="submission" date="2019-07" db="EMBL/GenBank/DDBJ databases">
        <title>KPC-2 carbapenem resistent Enterobacterales isolates from Germany.</title>
        <authorList>
            <person name="Yao Y."/>
            <person name="Falgenhauer L."/>
            <person name="Imirzalioglu C."/>
            <person name="Chakraborty T."/>
        </authorList>
    </citation>
    <scope>NUCLEOTIDE SEQUENCE</scope>
    <source>
        <strain evidence="2">CA13304</strain>
    </source>
</reference>
<dbReference type="SUPFAM" id="SSF49401">
    <property type="entry name" value="Bacterial adhesins"/>
    <property type="match status" value="1"/>
</dbReference>
<organism evidence="2 3">
    <name type="scientific">Citrobacter amalonaticus</name>
    <dbReference type="NCBI Taxonomy" id="35703"/>
    <lineage>
        <taxon>Bacteria</taxon>
        <taxon>Pseudomonadati</taxon>
        <taxon>Pseudomonadota</taxon>
        <taxon>Gammaproteobacteria</taxon>
        <taxon>Enterobacterales</taxon>
        <taxon>Enterobacteriaceae</taxon>
        <taxon>Citrobacter</taxon>
    </lineage>
</organism>
<evidence type="ECO:0000313" key="2">
    <source>
        <dbReference type="EMBL" id="MBE0129058.1"/>
    </source>
</evidence>
<dbReference type="AlphaFoldDB" id="A0A8I0SYV9"/>
<evidence type="ECO:0000256" key="1">
    <source>
        <dbReference type="SAM" id="SignalP"/>
    </source>
</evidence>
<dbReference type="GO" id="GO:0009289">
    <property type="term" value="C:pilus"/>
    <property type="evidence" value="ECO:0007669"/>
    <property type="project" value="InterPro"/>
</dbReference>
<feature type="chain" id="PRO_5034488127" description="Fimbrial protein" evidence="1">
    <location>
        <begin position="26"/>
        <end position="408"/>
    </location>
</feature>
<feature type="signal peptide" evidence="1">
    <location>
        <begin position="1"/>
        <end position="25"/>
    </location>
</feature>
<evidence type="ECO:0008006" key="4">
    <source>
        <dbReference type="Google" id="ProtNLM"/>
    </source>
</evidence>
<sequence>MKKKTLRTCYLFCAFFFYYISSASAAGTENCELRNDATEKQWSQIHVPYELKPANVNVTVGSNIADWMVLYTIHANIGMAVGECNNSDTRMYFTILSNEQPISKQGNDYIYKTDVSGIGMSVASDEAGYTGLQTYPTLALYGQPNPQNAGDPFWATIKFWKIPGESIPMKGGAITVTGPDAAVIYSNSGNTFTSSQSERITSDGKGYINTSRILTGTLIFQPGTCNIEGDNIRVDMGNDLSAGDKYGAWKDASFRLNCPNGYGYQGKAASSDQNDYPYSLDPHATINDNTVQNGQVRISILPYTQIIDETKGIIALDGTGAQGYGIQLVWGDYSQQDSDEPDKPVILNSYIYASELNSGFRAGATPLSKNAFTGGDNTIKMAARYIRTSGLAMGGPANAAVEVVATYE</sequence>
<dbReference type="EMBL" id="VKME01000009">
    <property type="protein sequence ID" value="MBE0129058.1"/>
    <property type="molecule type" value="Genomic_DNA"/>
</dbReference>
<evidence type="ECO:0000313" key="3">
    <source>
        <dbReference type="Proteomes" id="UP000656723"/>
    </source>
</evidence>
<dbReference type="Gene3D" id="2.60.40.1090">
    <property type="entry name" value="Fimbrial-type adhesion domain"/>
    <property type="match status" value="1"/>
</dbReference>
<dbReference type="RefSeq" id="WP_192478686.1">
    <property type="nucleotide sequence ID" value="NZ_JADVIG010000003.1"/>
</dbReference>
<accession>A0A8I0SYV9</accession>
<dbReference type="GO" id="GO:0007155">
    <property type="term" value="P:cell adhesion"/>
    <property type="evidence" value="ECO:0007669"/>
    <property type="project" value="InterPro"/>
</dbReference>
<comment type="caution">
    <text evidence="2">The sequence shown here is derived from an EMBL/GenBank/DDBJ whole genome shotgun (WGS) entry which is preliminary data.</text>
</comment>